<feature type="signal peptide" evidence="1">
    <location>
        <begin position="1"/>
        <end position="20"/>
    </location>
</feature>
<feature type="chain" id="PRO_5013299506" evidence="1">
    <location>
        <begin position="21"/>
        <end position="142"/>
    </location>
</feature>
<accession>A0A1Y2C5T3</accession>
<dbReference type="AlphaFoldDB" id="A0A1Y2C5T3"/>
<dbReference type="Proteomes" id="UP000193920">
    <property type="component" value="Unassembled WGS sequence"/>
</dbReference>
<sequence>MKYINIFVVIALLIVNACYALTCEQVKTTYNLEFEGNCCDLQQFTCDSTGENILSMDILSLTEEKENKVIIDEPEVEKKEEIRKLFPRKKKKHKSHFDDDDECDPNNNSTSIFRDECDSAQSVQFSLLLCSLIALFLTSQLL</sequence>
<reference evidence="2 3" key="1">
    <citation type="submission" date="2016-08" db="EMBL/GenBank/DDBJ databases">
        <title>A Parts List for Fungal Cellulosomes Revealed by Comparative Genomics.</title>
        <authorList>
            <consortium name="DOE Joint Genome Institute"/>
            <person name="Haitjema C.H."/>
            <person name="Gilmore S.P."/>
            <person name="Henske J.K."/>
            <person name="Solomon K.V."/>
            <person name="De Groot R."/>
            <person name="Kuo A."/>
            <person name="Mondo S.J."/>
            <person name="Salamov A.A."/>
            <person name="Labutti K."/>
            <person name="Zhao Z."/>
            <person name="Chiniquy J."/>
            <person name="Barry K."/>
            <person name="Brewer H.M."/>
            <person name="Purvine S.O."/>
            <person name="Wright A.T."/>
            <person name="Boxma B."/>
            <person name="Van Alen T."/>
            <person name="Hackstein J.H."/>
            <person name="Baker S.E."/>
            <person name="Grigoriev I.V."/>
            <person name="O'Malley M.A."/>
        </authorList>
    </citation>
    <scope>NUCLEOTIDE SEQUENCE [LARGE SCALE GENOMIC DNA]</scope>
    <source>
        <strain evidence="2 3">G1</strain>
    </source>
</reference>
<comment type="caution">
    <text evidence="2">The sequence shown here is derived from an EMBL/GenBank/DDBJ whole genome shotgun (WGS) entry which is preliminary data.</text>
</comment>
<gene>
    <name evidence="2" type="ORF">LY90DRAFT_671879</name>
</gene>
<proteinExistence type="predicted"/>
<keyword evidence="3" id="KW-1185">Reference proteome</keyword>
<keyword evidence="1" id="KW-0732">Signal</keyword>
<evidence type="ECO:0000313" key="2">
    <source>
        <dbReference type="EMBL" id="ORY42398.1"/>
    </source>
</evidence>
<evidence type="ECO:0000256" key="1">
    <source>
        <dbReference type="SAM" id="SignalP"/>
    </source>
</evidence>
<dbReference type="OrthoDB" id="2175885at2759"/>
<organism evidence="2 3">
    <name type="scientific">Neocallimastix californiae</name>
    <dbReference type="NCBI Taxonomy" id="1754190"/>
    <lineage>
        <taxon>Eukaryota</taxon>
        <taxon>Fungi</taxon>
        <taxon>Fungi incertae sedis</taxon>
        <taxon>Chytridiomycota</taxon>
        <taxon>Chytridiomycota incertae sedis</taxon>
        <taxon>Neocallimastigomycetes</taxon>
        <taxon>Neocallimastigales</taxon>
        <taxon>Neocallimastigaceae</taxon>
        <taxon>Neocallimastix</taxon>
    </lineage>
</organism>
<name>A0A1Y2C5T3_9FUNG</name>
<protein>
    <submittedName>
        <fullName evidence="2">Uncharacterized protein</fullName>
    </submittedName>
</protein>
<dbReference type="EMBL" id="MCOG01000120">
    <property type="protein sequence ID" value="ORY42398.1"/>
    <property type="molecule type" value="Genomic_DNA"/>
</dbReference>
<evidence type="ECO:0000313" key="3">
    <source>
        <dbReference type="Proteomes" id="UP000193920"/>
    </source>
</evidence>